<dbReference type="Proteomes" id="UP000216113">
    <property type="component" value="Unassembled WGS sequence"/>
</dbReference>
<reference evidence="3 4" key="1">
    <citation type="submission" date="2017-08" db="EMBL/GenBank/DDBJ databases">
        <title>Genomic and metabolic characterisation of spoilage-associated Pseudomonas species.</title>
        <authorList>
            <person name="Stanborough T."/>
            <person name="Fegan N."/>
            <person name="Powell S.M."/>
            <person name="Singh T."/>
            <person name="Tamplin M.L."/>
            <person name="Chandry P.S."/>
        </authorList>
    </citation>
    <scope>NUCLEOTIDE SEQUENCE [LARGE SCALE GENOMIC DNA]</scope>
    <source>
        <strain evidence="3 4">F1820</strain>
    </source>
</reference>
<comment type="caution">
    <text evidence="3">The sequence shown here is derived from an EMBL/GenBank/DDBJ whole genome shotgun (WGS) entry which is preliminary data.</text>
</comment>
<dbReference type="InterPro" id="IPR024455">
    <property type="entry name" value="Phage_capsid"/>
</dbReference>
<evidence type="ECO:0000313" key="4">
    <source>
        <dbReference type="Proteomes" id="UP000216113"/>
    </source>
</evidence>
<accession>A0A266LSR6</accession>
<gene>
    <name evidence="3" type="ORF">CJF43_14365</name>
</gene>
<dbReference type="SUPFAM" id="SSF56563">
    <property type="entry name" value="Major capsid protein gp5"/>
    <property type="match status" value="1"/>
</dbReference>
<evidence type="ECO:0000256" key="1">
    <source>
        <dbReference type="ARBA" id="ARBA00004328"/>
    </source>
</evidence>
<dbReference type="Pfam" id="PF05065">
    <property type="entry name" value="Phage_capsid"/>
    <property type="match status" value="1"/>
</dbReference>
<comment type="subcellular location">
    <subcellularLocation>
        <location evidence="1">Virion</location>
    </subcellularLocation>
</comment>
<dbReference type="RefSeq" id="WP_095029777.1">
    <property type="nucleotide sequence ID" value="NZ_NQKL01000010.1"/>
</dbReference>
<proteinExistence type="predicted"/>
<dbReference type="NCBIfam" id="TIGR01554">
    <property type="entry name" value="major_cap_HK97"/>
    <property type="match status" value="1"/>
</dbReference>
<dbReference type="InterPro" id="IPR054612">
    <property type="entry name" value="Phage_capsid-like_C"/>
</dbReference>
<feature type="domain" description="Phage capsid-like C-terminal" evidence="2">
    <location>
        <begin position="91"/>
        <end position="373"/>
    </location>
</feature>
<protein>
    <submittedName>
        <fullName evidence="3">Phage major capsid protein</fullName>
    </submittedName>
</protein>
<dbReference type="Gene3D" id="3.30.2320.10">
    <property type="entry name" value="hypothetical protein PF0899 domain"/>
    <property type="match status" value="1"/>
</dbReference>
<evidence type="ECO:0000259" key="2">
    <source>
        <dbReference type="Pfam" id="PF05065"/>
    </source>
</evidence>
<evidence type="ECO:0000313" key="3">
    <source>
        <dbReference type="EMBL" id="OZY41074.1"/>
    </source>
</evidence>
<sequence length="377" mass="40840">MPVEMQDIKNVAEELGTKFEQFKSAHEERYDLIEKEVMSMIHLKRPGGGGPGAGNAIKGKSALRTYIKGGDASELIELQGKSMSTGSDPDGGYAVPEYLDQAVEILESEASAIVRLARTVNTTGPSYKKVINLRGTSSGWVGETDARPETGTPKLSIIEISVGELYANPKLTQGMIDDAMFDAEGFISTEIGEEFSDQLAAALFSGDGVNKPTGILTKTITAEADNDRAFGTLQYVESAGAAAITFDDLKNLKSSLRAKYRTGAAWIMNDNTALVLSKIKDANGDYIWRDAVTDADADTLFGYRVEIDENAPDISAGAYPVLFANLARGYYIVRRKGRLLLRDPYTSKPYVNFYTTERVGGDVVNSQAIKLLKIKAA</sequence>
<dbReference type="Gene3D" id="3.30.2400.10">
    <property type="entry name" value="Major capsid protein gp5"/>
    <property type="match status" value="1"/>
</dbReference>
<name>A0A266LSR6_PSEFR</name>
<dbReference type="EMBL" id="NQKL01000010">
    <property type="protein sequence ID" value="OZY41074.1"/>
    <property type="molecule type" value="Genomic_DNA"/>
</dbReference>
<dbReference type="AlphaFoldDB" id="A0A266LSR6"/>
<organism evidence="3 4">
    <name type="scientific">Pseudomonas fragi</name>
    <dbReference type="NCBI Taxonomy" id="296"/>
    <lineage>
        <taxon>Bacteria</taxon>
        <taxon>Pseudomonadati</taxon>
        <taxon>Pseudomonadota</taxon>
        <taxon>Gammaproteobacteria</taxon>
        <taxon>Pseudomonadales</taxon>
        <taxon>Pseudomonadaceae</taxon>
        <taxon>Pseudomonas</taxon>
    </lineage>
</organism>